<dbReference type="PROSITE" id="PS50003">
    <property type="entry name" value="PH_DOMAIN"/>
    <property type="match status" value="1"/>
</dbReference>
<feature type="region of interest" description="Disordered" evidence="2">
    <location>
        <begin position="906"/>
        <end position="946"/>
    </location>
</feature>
<dbReference type="SMART" id="SM00233">
    <property type="entry name" value="PH"/>
    <property type="match status" value="1"/>
</dbReference>
<feature type="region of interest" description="Disordered" evidence="2">
    <location>
        <begin position="172"/>
        <end position="206"/>
    </location>
</feature>
<feature type="compositionally biased region" description="Polar residues" evidence="2">
    <location>
        <begin position="920"/>
        <end position="936"/>
    </location>
</feature>
<feature type="coiled-coil region" evidence="1">
    <location>
        <begin position="1146"/>
        <end position="1254"/>
    </location>
</feature>
<gene>
    <name evidence="4" type="ORF">BSAL_41190</name>
</gene>
<feature type="region of interest" description="Disordered" evidence="2">
    <location>
        <begin position="818"/>
        <end position="843"/>
    </location>
</feature>
<dbReference type="EMBL" id="CYKH01002127">
    <property type="protein sequence ID" value="CUG93171.1"/>
    <property type="molecule type" value="Genomic_DNA"/>
</dbReference>
<dbReference type="PANTHER" id="PTHR39666:SF4">
    <property type="match status" value="1"/>
</dbReference>
<feature type="region of interest" description="Disordered" evidence="2">
    <location>
        <begin position="108"/>
        <end position="127"/>
    </location>
</feature>
<feature type="region of interest" description="Disordered" evidence="2">
    <location>
        <begin position="316"/>
        <end position="347"/>
    </location>
</feature>
<dbReference type="VEuPathDB" id="TriTrypDB:BSAL_41190"/>
<feature type="region of interest" description="Disordered" evidence="2">
    <location>
        <begin position="581"/>
        <end position="607"/>
    </location>
</feature>
<keyword evidence="5" id="KW-1185">Reference proteome</keyword>
<feature type="region of interest" description="Disordered" evidence="2">
    <location>
        <begin position="391"/>
        <end position="410"/>
    </location>
</feature>
<sequence length="1294" mass="143350">MSAQQPTFKDRLERYCYVHNPKNVPKIAALLKSFQGKEDQMFKTLSDKYGPLPSEDEAARARLQLFFRRYNPEKLSTVDDILAAYSGHKRAELFPALVAKYGPEVFDDGNGEGSASPSTPPRQNPEHRSRLLRFLEAYAPDKVGNVDRILAGYAGNEAKMFEGLVAKYGPEPSVAGASPTPQPSPSRQSALASPPTSPAASPGADTTDIRRRIEAMYDQYAPDKKHTIDANMERYKGQEAALMEALVKKYGPEPSSSSGAGGAAAAAGSSSNPYRSRLERFMQQYNPEKLSTIDKILDAYKGREQEMFEALVKKYGPEPSESSVTAPPPRPQPQSTPSSSSSSNIHRGRLLRFMQRYNPEKIETIDKILDAYKGREVEMFEALVKKYGPEPADNNAADGNSVSNAGASGSDHRARLIRFMEVYNPERLSTIDKILEAYQGREQEMFEALVKKYGPEPEEQGAAPPAPSAATATATPQPPVQNDNRSRLIRFMQTYNPEKLDSIDKILNAYQGRESEMFEALVKKYGPEPSSNDLEVSEDQRSRLARFMQQYNPEKLSTIDKILDAYKGREQEMFEALVKKYGPEPPRPAQAGAGGGGAGRPPPQSDDAAIASFMGSRGITADDVLFAFKESDLLLSLSRVFGPLPDTRDIRTRVTAFMQRYNPEKLASVDMILKAYSGRDDEMMTALINKYGPEPMDGVDDAGSPGARVKVFLERKKLTSQVALFSVFPSKRNLLEYLQSAYGDFEGRLRRLFVRHCPEDLEHVEDLLENHRGDEEALLADLVQRLGPEPPNDAPSRIVNLLTNGSPSSRLARIEEENAISDTDEDAGDSAATSARALQGEPPAIVKEGHLLIRDSERAPPGDYSGDEGKAFPGEEEYWLQLRIGGNRDALEASPSEMRRRTYSEYNPEMSDGDAPGSPGSPQSVSRFRAESSFTPRSPRPTDPASSAVAAASVEVCSKLGKSIAALCLPCSKKVVGAFDALWQPVGPGHKKVLSSSTTKEGFLEKLSTSRLGTKWQRRYFRVNDKGILYYETNQPNEKPKGYKVLTRRSTMRDAIDGATNSKCSDTNFYYFSVSCNETNEEFLLRTPSKDEREAWVTFLSGALERVRLTNTGQDPVPARWRARVGGAKLSTSELVVQTEESNTKARALQLKRDSLIKELQEESQQLDITKTRSADLVEQEKQLRSSLNELVEQVGAAEEEAELKCLSAAEAASQVVLQRESLDKELVKARQNVEKMTEAIVALEKQVVELEHVKHHENLKLEQVFQKWRNVEQRPKSPNGSRSSSTVVAVGRM</sequence>
<keyword evidence="1" id="KW-0175">Coiled coil</keyword>
<reference evidence="5" key="1">
    <citation type="submission" date="2015-09" db="EMBL/GenBank/DDBJ databases">
        <authorList>
            <consortium name="Pathogen Informatics"/>
        </authorList>
    </citation>
    <scope>NUCLEOTIDE SEQUENCE [LARGE SCALE GENOMIC DNA]</scope>
    <source>
        <strain evidence="5">Lake Konstanz</strain>
    </source>
</reference>
<feature type="compositionally biased region" description="Acidic residues" evidence="2">
    <location>
        <begin position="818"/>
        <end position="828"/>
    </location>
</feature>
<protein>
    <recommendedName>
        <fullName evidence="3">PH domain-containing protein</fullName>
    </recommendedName>
</protein>
<feature type="domain" description="PH" evidence="3">
    <location>
        <begin position="997"/>
        <end position="1105"/>
    </location>
</feature>
<dbReference type="SUPFAM" id="SSF50729">
    <property type="entry name" value="PH domain-like"/>
    <property type="match status" value="1"/>
</dbReference>
<dbReference type="InterPro" id="IPR001849">
    <property type="entry name" value="PH_domain"/>
</dbReference>
<dbReference type="OrthoDB" id="277199at2759"/>
<feature type="compositionally biased region" description="Low complexity" evidence="2">
    <location>
        <begin position="392"/>
        <end position="409"/>
    </location>
</feature>
<feature type="compositionally biased region" description="Polar residues" evidence="2">
    <location>
        <begin position="1277"/>
        <end position="1288"/>
    </location>
</feature>
<dbReference type="Proteomes" id="UP000051952">
    <property type="component" value="Unassembled WGS sequence"/>
</dbReference>
<name>A0A0S4JSF5_BODSA</name>
<feature type="compositionally biased region" description="Low complexity" evidence="2">
    <location>
        <begin position="185"/>
        <end position="202"/>
    </location>
</feature>
<evidence type="ECO:0000256" key="2">
    <source>
        <dbReference type="SAM" id="MobiDB-lite"/>
    </source>
</evidence>
<dbReference type="InterPro" id="IPR011993">
    <property type="entry name" value="PH-like_dom_sf"/>
</dbReference>
<organism evidence="4 5">
    <name type="scientific">Bodo saltans</name>
    <name type="common">Flagellated protozoan</name>
    <dbReference type="NCBI Taxonomy" id="75058"/>
    <lineage>
        <taxon>Eukaryota</taxon>
        <taxon>Discoba</taxon>
        <taxon>Euglenozoa</taxon>
        <taxon>Kinetoplastea</taxon>
        <taxon>Metakinetoplastina</taxon>
        <taxon>Eubodonida</taxon>
        <taxon>Bodonidae</taxon>
        <taxon>Bodo</taxon>
    </lineage>
</organism>
<feature type="compositionally biased region" description="Low complexity" evidence="2">
    <location>
        <begin position="460"/>
        <end position="475"/>
    </location>
</feature>
<dbReference type="PANTHER" id="PTHR39666">
    <property type="entry name" value="RANBP2-TYPE DOMAIN-CONTAINING PROTEIN"/>
    <property type="match status" value="1"/>
</dbReference>
<feature type="compositionally biased region" description="Low complexity" evidence="2">
    <location>
        <begin position="255"/>
        <end position="271"/>
    </location>
</feature>
<feature type="region of interest" description="Disordered" evidence="2">
    <location>
        <begin position="251"/>
        <end position="272"/>
    </location>
</feature>
<proteinExistence type="predicted"/>
<accession>A0A0S4JSF5</accession>
<evidence type="ECO:0000313" key="4">
    <source>
        <dbReference type="EMBL" id="CUG93171.1"/>
    </source>
</evidence>
<dbReference type="Gene3D" id="2.30.29.30">
    <property type="entry name" value="Pleckstrin-homology domain (PH domain)/Phosphotyrosine-binding domain (PTB)"/>
    <property type="match status" value="1"/>
</dbReference>
<evidence type="ECO:0000313" key="5">
    <source>
        <dbReference type="Proteomes" id="UP000051952"/>
    </source>
</evidence>
<feature type="region of interest" description="Disordered" evidence="2">
    <location>
        <begin position="455"/>
        <end position="484"/>
    </location>
</feature>
<dbReference type="Pfam" id="PF00169">
    <property type="entry name" value="PH"/>
    <property type="match status" value="1"/>
</dbReference>
<evidence type="ECO:0000259" key="3">
    <source>
        <dbReference type="PROSITE" id="PS50003"/>
    </source>
</evidence>
<feature type="region of interest" description="Disordered" evidence="2">
    <location>
        <begin position="1272"/>
        <end position="1294"/>
    </location>
</feature>
<dbReference type="OMA" id="MQQYNPE"/>
<evidence type="ECO:0000256" key="1">
    <source>
        <dbReference type="SAM" id="Coils"/>
    </source>
</evidence>